<accession>A0A5B1LM85</accession>
<dbReference type="Pfam" id="PF02405">
    <property type="entry name" value="MlaE"/>
    <property type="match status" value="1"/>
</dbReference>
<dbReference type="PANTHER" id="PTHR30188:SF4">
    <property type="entry name" value="PROTEIN TRIGALACTOSYLDIACYLGLYCEROL 1, CHLOROPLASTIC"/>
    <property type="match status" value="1"/>
</dbReference>
<dbReference type="InterPro" id="IPR030802">
    <property type="entry name" value="Permease_MalE"/>
</dbReference>
<dbReference type="GO" id="GO:0005548">
    <property type="term" value="F:phospholipid transporter activity"/>
    <property type="evidence" value="ECO:0007669"/>
    <property type="project" value="TreeGrafter"/>
</dbReference>
<dbReference type="GO" id="GO:0043190">
    <property type="term" value="C:ATP-binding cassette (ABC) transporter complex"/>
    <property type="evidence" value="ECO:0007669"/>
    <property type="project" value="InterPro"/>
</dbReference>
<reference evidence="2 3" key="1">
    <citation type="submission" date="2019-09" db="EMBL/GenBank/DDBJ databases">
        <title>Nocardioides panacisoli sp. nov., isolated from the soil of a ginseng field.</title>
        <authorList>
            <person name="Cho C."/>
        </authorList>
    </citation>
    <scope>NUCLEOTIDE SEQUENCE [LARGE SCALE GENOMIC DNA]</scope>
    <source>
        <strain evidence="2 3">BN130099</strain>
    </source>
</reference>
<name>A0A5B1LM85_9ACTN</name>
<proteinExistence type="predicted"/>
<feature type="transmembrane region" description="Helical" evidence="1">
    <location>
        <begin position="41"/>
        <end position="67"/>
    </location>
</feature>
<dbReference type="Proteomes" id="UP000325003">
    <property type="component" value="Unassembled WGS sequence"/>
</dbReference>
<keyword evidence="1" id="KW-1133">Transmembrane helix</keyword>
<keyword evidence="1" id="KW-0812">Transmembrane</keyword>
<feature type="transmembrane region" description="Helical" evidence="1">
    <location>
        <begin position="226"/>
        <end position="250"/>
    </location>
</feature>
<reference evidence="2 3" key="2">
    <citation type="submission" date="2019-09" db="EMBL/GenBank/DDBJ databases">
        <authorList>
            <person name="Jin C."/>
        </authorList>
    </citation>
    <scope>NUCLEOTIDE SEQUENCE [LARGE SCALE GENOMIC DNA]</scope>
    <source>
        <strain evidence="2 3">BN130099</strain>
    </source>
</reference>
<sequence>MAASALRAKLTPLGGFFALAGDSLRAMFRRPFAVGEFLEQTVFIASVSFLPAIFVTIPFTVVVQFFINQLLMEIGATDLSGAGAGLVVIQELGPFCSVLVVAGAGATAVCADLGARKIREELDAMEVLGLDPMQRLVAPRILAFVVVSLGLYGIVCVVGLIGTYVFAVTLGGASPGLFVANLTLVTGTGSFITALIKTALFGVAAALVACYLGMNAKGGPKGVGEAVNQTVVLTLMVLLVINSTITTVYLQLGG</sequence>
<protein>
    <submittedName>
        <fullName evidence="2">ABC transporter permease</fullName>
    </submittedName>
</protein>
<dbReference type="PANTHER" id="PTHR30188">
    <property type="entry name" value="ABC TRANSPORTER PERMEASE PROTEIN-RELATED"/>
    <property type="match status" value="1"/>
</dbReference>
<gene>
    <name evidence="2" type="ORF">F0U44_06410</name>
</gene>
<keyword evidence="3" id="KW-1185">Reference proteome</keyword>
<evidence type="ECO:0000313" key="2">
    <source>
        <dbReference type="EMBL" id="KAA1421895.1"/>
    </source>
</evidence>
<evidence type="ECO:0000256" key="1">
    <source>
        <dbReference type="SAM" id="Phobius"/>
    </source>
</evidence>
<organism evidence="2 3">
    <name type="scientific">Nocardioides humilatus</name>
    <dbReference type="NCBI Taxonomy" id="2607660"/>
    <lineage>
        <taxon>Bacteria</taxon>
        <taxon>Bacillati</taxon>
        <taxon>Actinomycetota</taxon>
        <taxon>Actinomycetes</taxon>
        <taxon>Propionibacteriales</taxon>
        <taxon>Nocardioidaceae</taxon>
        <taxon>Nocardioides</taxon>
    </lineage>
</organism>
<evidence type="ECO:0000313" key="3">
    <source>
        <dbReference type="Proteomes" id="UP000325003"/>
    </source>
</evidence>
<comment type="caution">
    <text evidence="2">The sequence shown here is derived from an EMBL/GenBank/DDBJ whole genome shotgun (WGS) entry which is preliminary data.</text>
</comment>
<dbReference type="EMBL" id="VUJV01000001">
    <property type="protein sequence ID" value="KAA1421895.1"/>
    <property type="molecule type" value="Genomic_DNA"/>
</dbReference>
<keyword evidence="1" id="KW-0472">Membrane</keyword>
<feature type="transmembrane region" description="Helical" evidence="1">
    <location>
        <begin position="141"/>
        <end position="171"/>
    </location>
</feature>
<feature type="transmembrane region" description="Helical" evidence="1">
    <location>
        <begin position="191"/>
        <end position="214"/>
    </location>
</feature>
<dbReference type="AlphaFoldDB" id="A0A5B1LM85"/>